<evidence type="ECO:0000256" key="5">
    <source>
        <dbReference type="ARBA" id="ARBA00022989"/>
    </source>
</evidence>
<feature type="transmembrane region" description="Helical" evidence="7">
    <location>
        <begin position="320"/>
        <end position="343"/>
    </location>
</feature>
<feature type="transmembrane region" description="Helical" evidence="7">
    <location>
        <begin position="114"/>
        <end position="135"/>
    </location>
</feature>
<dbReference type="SUPFAM" id="SSF103473">
    <property type="entry name" value="MFS general substrate transporter"/>
    <property type="match status" value="1"/>
</dbReference>
<sequence length="434" mass="44584">MSPVETPPSPTLWRHREFRNLWAGQTVSQFGSQVTQLAVPLIAALTLDASPLQMGMLWAAYTAPALLLGLVAGVWVDRRRRRPTLIATDLLRALVLLAIPAAALLGLLRIELLYLIALLTGALSLLFDVAYGSYLPSLVARDRLPEGNAKLETSRVLARIAGPGLAGLLVRWLTGPIAIAVDAASYLVSAAFLARIAAPEPAPRPPAAGESVRAAVRDGLHAVGRDPILRDTTLSAALWNVSDSIIVAVYVLFATRELGLGAGAVGLVFAAGNAGGVLGALLGSRTASRLGPGPTVVRGALLGAVGILLVPLAAGPPPVAAGVLVVAQVLASASLSIGIVTVASVRQAIVPDHLLGRVNATVRFATWGLLPLGSLLGGLLGGLLGLRPTLAVGALLAIAAFVAVWRSPVRALTTLSHPAGAPRDGMPPRRPTPA</sequence>
<dbReference type="GO" id="GO:0022857">
    <property type="term" value="F:transmembrane transporter activity"/>
    <property type="evidence" value="ECO:0007669"/>
    <property type="project" value="InterPro"/>
</dbReference>
<feature type="transmembrane region" description="Helical" evidence="7">
    <location>
        <begin position="295"/>
        <end position="314"/>
    </location>
</feature>
<feature type="transmembrane region" description="Helical" evidence="7">
    <location>
        <begin position="259"/>
        <end position="283"/>
    </location>
</feature>
<evidence type="ECO:0000259" key="8">
    <source>
        <dbReference type="PROSITE" id="PS50850"/>
    </source>
</evidence>
<name>A0A6J4VFB7_9BACT</name>
<reference evidence="9" key="1">
    <citation type="submission" date="2020-02" db="EMBL/GenBank/DDBJ databases">
        <authorList>
            <person name="Meier V. D."/>
        </authorList>
    </citation>
    <scope>NUCLEOTIDE SEQUENCE</scope>
    <source>
        <strain evidence="9">AVDCRST_MAG19</strain>
    </source>
</reference>
<dbReference type="PROSITE" id="PS50850">
    <property type="entry name" value="MFS"/>
    <property type="match status" value="1"/>
</dbReference>
<keyword evidence="4 7" id="KW-0812">Transmembrane</keyword>
<dbReference type="PANTHER" id="PTHR23513">
    <property type="entry name" value="INTEGRAL MEMBRANE EFFLUX PROTEIN-RELATED"/>
    <property type="match status" value="1"/>
</dbReference>
<dbReference type="InterPro" id="IPR020846">
    <property type="entry name" value="MFS_dom"/>
</dbReference>
<dbReference type="Pfam" id="PF05977">
    <property type="entry name" value="MFS_3"/>
    <property type="match status" value="1"/>
</dbReference>
<protein>
    <recommendedName>
        <fullName evidence="8">Major facilitator superfamily (MFS) profile domain-containing protein</fullName>
    </recommendedName>
</protein>
<dbReference type="AlphaFoldDB" id="A0A6J4VFB7"/>
<keyword evidence="2" id="KW-0813">Transport</keyword>
<evidence type="ECO:0000256" key="4">
    <source>
        <dbReference type="ARBA" id="ARBA00022692"/>
    </source>
</evidence>
<evidence type="ECO:0000256" key="1">
    <source>
        <dbReference type="ARBA" id="ARBA00004651"/>
    </source>
</evidence>
<feature type="domain" description="Major facilitator superfamily (MFS) profile" evidence="8">
    <location>
        <begin position="228"/>
        <end position="434"/>
    </location>
</feature>
<evidence type="ECO:0000256" key="3">
    <source>
        <dbReference type="ARBA" id="ARBA00022475"/>
    </source>
</evidence>
<feature type="transmembrane region" description="Helical" evidence="7">
    <location>
        <begin position="56"/>
        <end position="77"/>
    </location>
</feature>
<dbReference type="CDD" id="cd06173">
    <property type="entry name" value="MFS_MefA_like"/>
    <property type="match status" value="1"/>
</dbReference>
<evidence type="ECO:0000256" key="6">
    <source>
        <dbReference type="ARBA" id="ARBA00023136"/>
    </source>
</evidence>
<comment type="subcellular location">
    <subcellularLocation>
        <location evidence="1">Cell membrane</location>
        <topology evidence="1">Multi-pass membrane protein</topology>
    </subcellularLocation>
</comment>
<dbReference type="GO" id="GO:0005886">
    <property type="term" value="C:plasma membrane"/>
    <property type="evidence" value="ECO:0007669"/>
    <property type="project" value="UniProtKB-SubCell"/>
</dbReference>
<dbReference type="Gene3D" id="1.20.1250.20">
    <property type="entry name" value="MFS general substrate transporter like domains"/>
    <property type="match status" value="1"/>
</dbReference>
<keyword evidence="6 7" id="KW-0472">Membrane</keyword>
<evidence type="ECO:0000256" key="7">
    <source>
        <dbReference type="SAM" id="Phobius"/>
    </source>
</evidence>
<feature type="transmembrane region" description="Helical" evidence="7">
    <location>
        <begin position="234"/>
        <end position="253"/>
    </location>
</feature>
<evidence type="ECO:0000313" key="9">
    <source>
        <dbReference type="EMBL" id="CAA9574770.1"/>
    </source>
</evidence>
<keyword evidence="3" id="KW-1003">Cell membrane</keyword>
<organism evidence="9">
    <name type="scientific">uncultured Thermomicrobiales bacterium</name>
    <dbReference type="NCBI Taxonomy" id="1645740"/>
    <lineage>
        <taxon>Bacteria</taxon>
        <taxon>Pseudomonadati</taxon>
        <taxon>Thermomicrobiota</taxon>
        <taxon>Thermomicrobia</taxon>
        <taxon>Thermomicrobiales</taxon>
        <taxon>environmental samples</taxon>
    </lineage>
</organism>
<dbReference type="EMBL" id="CADCWL010000173">
    <property type="protein sequence ID" value="CAA9574770.1"/>
    <property type="molecule type" value="Genomic_DNA"/>
</dbReference>
<dbReference type="PANTHER" id="PTHR23513:SF6">
    <property type="entry name" value="MAJOR FACILITATOR SUPERFAMILY ASSOCIATED DOMAIN-CONTAINING PROTEIN"/>
    <property type="match status" value="1"/>
</dbReference>
<feature type="transmembrane region" description="Helical" evidence="7">
    <location>
        <begin position="364"/>
        <end position="384"/>
    </location>
</feature>
<proteinExistence type="predicted"/>
<gene>
    <name evidence="9" type="ORF">AVDCRST_MAG19-3199</name>
</gene>
<accession>A0A6J4VFB7</accession>
<dbReference type="InterPro" id="IPR010290">
    <property type="entry name" value="TM_effector"/>
</dbReference>
<keyword evidence="5 7" id="KW-1133">Transmembrane helix</keyword>
<evidence type="ECO:0000256" key="2">
    <source>
        <dbReference type="ARBA" id="ARBA00022448"/>
    </source>
</evidence>
<feature type="transmembrane region" description="Helical" evidence="7">
    <location>
        <begin position="89"/>
        <end position="108"/>
    </location>
</feature>
<dbReference type="InterPro" id="IPR036259">
    <property type="entry name" value="MFS_trans_sf"/>
</dbReference>
<feature type="transmembrane region" description="Helical" evidence="7">
    <location>
        <begin position="390"/>
        <end position="407"/>
    </location>
</feature>